<keyword evidence="2" id="KW-1185">Reference proteome</keyword>
<evidence type="ECO:0000313" key="1">
    <source>
        <dbReference type="EMBL" id="KAH7934095.1"/>
    </source>
</evidence>
<dbReference type="Proteomes" id="UP000821865">
    <property type="component" value="Chromosome 9"/>
</dbReference>
<dbReference type="EMBL" id="CM023478">
    <property type="protein sequence ID" value="KAH7934095.1"/>
    <property type="molecule type" value="Genomic_DNA"/>
</dbReference>
<accession>A0ACB8C5K1</accession>
<reference evidence="1" key="1">
    <citation type="submission" date="2020-05" db="EMBL/GenBank/DDBJ databases">
        <title>Large-scale comparative analyses of tick genomes elucidate their genetic diversity and vector capacities.</title>
        <authorList>
            <person name="Jia N."/>
            <person name="Wang J."/>
            <person name="Shi W."/>
            <person name="Du L."/>
            <person name="Sun Y."/>
            <person name="Zhan W."/>
            <person name="Jiang J."/>
            <person name="Wang Q."/>
            <person name="Zhang B."/>
            <person name="Ji P."/>
            <person name="Sakyi L.B."/>
            <person name="Cui X."/>
            <person name="Yuan T."/>
            <person name="Jiang B."/>
            <person name="Yang W."/>
            <person name="Lam T.T.-Y."/>
            <person name="Chang Q."/>
            <person name="Ding S."/>
            <person name="Wang X."/>
            <person name="Zhu J."/>
            <person name="Ruan X."/>
            <person name="Zhao L."/>
            <person name="Wei J."/>
            <person name="Que T."/>
            <person name="Du C."/>
            <person name="Cheng J."/>
            <person name="Dai P."/>
            <person name="Han X."/>
            <person name="Huang E."/>
            <person name="Gao Y."/>
            <person name="Liu J."/>
            <person name="Shao H."/>
            <person name="Ye R."/>
            <person name="Li L."/>
            <person name="Wei W."/>
            <person name="Wang X."/>
            <person name="Wang C."/>
            <person name="Yang T."/>
            <person name="Huo Q."/>
            <person name="Li W."/>
            <person name="Guo W."/>
            <person name="Chen H."/>
            <person name="Zhou L."/>
            <person name="Ni X."/>
            <person name="Tian J."/>
            <person name="Zhou Y."/>
            <person name="Sheng Y."/>
            <person name="Liu T."/>
            <person name="Pan Y."/>
            <person name="Xia L."/>
            <person name="Li J."/>
            <person name="Zhao F."/>
            <person name="Cao W."/>
        </authorList>
    </citation>
    <scope>NUCLEOTIDE SEQUENCE</scope>
    <source>
        <strain evidence="1">Dsil-2018</strain>
    </source>
</reference>
<sequence>MVAVPGLTYANAVLCLSSGVREFLERRQREIGRPALGVPRLTPVEAIQGEMGWSSFTAREALAKATYENRLPRLPGENVA</sequence>
<comment type="caution">
    <text evidence="1">The sequence shown here is derived from an EMBL/GenBank/DDBJ whole genome shotgun (WGS) entry which is preliminary data.</text>
</comment>
<evidence type="ECO:0000313" key="2">
    <source>
        <dbReference type="Proteomes" id="UP000821865"/>
    </source>
</evidence>
<protein>
    <submittedName>
        <fullName evidence="1">Uncharacterized protein</fullName>
    </submittedName>
</protein>
<name>A0ACB8C5K1_DERSI</name>
<organism evidence="1 2">
    <name type="scientific">Dermacentor silvarum</name>
    <name type="common">Tick</name>
    <dbReference type="NCBI Taxonomy" id="543639"/>
    <lineage>
        <taxon>Eukaryota</taxon>
        <taxon>Metazoa</taxon>
        <taxon>Ecdysozoa</taxon>
        <taxon>Arthropoda</taxon>
        <taxon>Chelicerata</taxon>
        <taxon>Arachnida</taxon>
        <taxon>Acari</taxon>
        <taxon>Parasitiformes</taxon>
        <taxon>Ixodida</taxon>
        <taxon>Ixodoidea</taxon>
        <taxon>Ixodidae</taxon>
        <taxon>Rhipicephalinae</taxon>
        <taxon>Dermacentor</taxon>
    </lineage>
</organism>
<proteinExistence type="predicted"/>
<gene>
    <name evidence="1" type="ORF">HPB49_021481</name>
</gene>